<reference evidence="3 4" key="1">
    <citation type="submission" date="2022-04" db="EMBL/GenBank/DDBJ databases">
        <authorList>
            <person name="Huq M.A."/>
        </authorList>
    </citation>
    <scope>NUCLEOTIDE SEQUENCE [LARGE SCALE GENOMIC DNA]</scope>
    <source>
        <strain evidence="3 4">MAH-33</strain>
    </source>
</reference>
<gene>
    <name evidence="3" type="ORF">MU848_16830</name>
</gene>
<dbReference type="PANTHER" id="PTHR13847">
    <property type="entry name" value="SARCOSINE DEHYDROGENASE-RELATED"/>
    <property type="match status" value="1"/>
</dbReference>
<proteinExistence type="predicted"/>
<sequence>MQNKAVFERGEIPISASGWTKPQGLAPNWPALTEAVSTDVAVIGAGLAGSSLALHLAEAGISVTVLEARQPGWGASGRNAGHVLPILRDMRVFRRFPDEGRRFLKLFREHHTIPFDLAGRYAIDCDAVRSGYINGMKTRRAFKGFLREFSYLEDHGLQKLVRMSGDDMKARTGSAAYSYGVLFEDGGRINPYLFTNGMVAVAARLGARIHGDSEALALERAGECWRIRTRAGSVLADRIVFCTNAYPTGIEPAFRKAFYPLTAYALTTRPLPAGALDHILPGGGTFAQAPIDLNPMVRDRHGRLILSSIPRVGGAHDASWHFQSQLRWLHRIWPETRGMRIEMEDYWTGRVALRKAQFPGVFELGKGIFGLMYFNAWGNVMAPLMGKILADGLARDDMASLPFPVERPEPVSFSRKYEVLIRHILIPAARTAQRWGFL</sequence>
<dbReference type="Pfam" id="PF01266">
    <property type="entry name" value="DAO"/>
    <property type="match status" value="1"/>
</dbReference>
<accession>A0ABT0E1K6</accession>
<evidence type="ECO:0000256" key="1">
    <source>
        <dbReference type="ARBA" id="ARBA00023002"/>
    </source>
</evidence>
<feature type="domain" description="FAD dependent oxidoreductase" evidence="2">
    <location>
        <begin position="39"/>
        <end position="391"/>
    </location>
</feature>
<dbReference type="Proteomes" id="UP001203512">
    <property type="component" value="Unassembled WGS sequence"/>
</dbReference>
<comment type="caution">
    <text evidence="3">The sequence shown here is derived from an EMBL/GenBank/DDBJ whole genome shotgun (WGS) entry which is preliminary data.</text>
</comment>
<dbReference type="SUPFAM" id="SSF51905">
    <property type="entry name" value="FAD/NAD(P)-binding domain"/>
    <property type="match status" value="1"/>
</dbReference>
<protein>
    <submittedName>
        <fullName evidence="3">FAD-binding oxidoreductase</fullName>
    </submittedName>
</protein>
<dbReference type="PANTHER" id="PTHR13847:SF281">
    <property type="entry name" value="FAD DEPENDENT OXIDOREDUCTASE DOMAIN-CONTAINING PROTEIN"/>
    <property type="match status" value="1"/>
</dbReference>
<dbReference type="RefSeq" id="WP_247234387.1">
    <property type="nucleotide sequence ID" value="NZ_JALKHS010000019.1"/>
</dbReference>
<name>A0ABT0E1K6_9SPHN</name>
<dbReference type="Gene3D" id="3.30.9.10">
    <property type="entry name" value="D-Amino Acid Oxidase, subunit A, domain 2"/>
    <property type="match status" value="1"/>
</dbReference>
<dbReference type="EMBL" id="JALKHS010000019">
    <property type="protein sequence ID" value="MCK0533257.1"/>
    <property type="molecule type" value="Genomic_DNA"/>
</dbReference>
<dbReference type="InterPro" id="IPR036188">
    <property type="entry name" value="FAD/NAD-bd_sf"/>
</dbReference>
<keyword evidence="1" id="KW-0560">Oxidoreductase</keyword>
<dbReference type="InterPro" id="IPR006076">
    <property type="entry name" value="FAD-dep_OxRdtase"/>
</dbReference>
<evidence type="ECO:0000313" key="4">
    <source>
        <dbReference type="Proteomes" id="UP001203512"/>
    </source>
</evidence>
<evidence type="ECO:0000313" key="3">
    <source>
        <dbReference type="EMBL" id="MCK0533257.1"/>
    </source>
</evidence>
<keyword evidence="4" id="KW-1185">Reference proteome</keyword>
<dbReference type="Gene3D" id="3.50.50.60">
    <property type="entry name" value="FAD/NAD(P)-binding domain"/>
    <property type="match status" value="1"/>
</dbReference>
<organism evidence="3 4">
    <name type="scientific">Sphingobium agri</name>
    <dbReference type="NCBI Taxonomy" id="2933566"/>
    <lineage>
        <taxon>Bacteria</taxon>
        <taxon>Pseudomonadati</taxon>
        <taxon>Pseudomonadota</taxon>
        <taxon>Alphaproteobacteria</taxon>
        <taxon>Sphingomonadales</taxon>
        <taxon>Sphingomonadaceae</taxon>
        <taxon>Sphingobium</taxon>
    </lineage>
</organism>
<evidence type="ECO:0000259" key="2">
    <source>
        <dbReference type="Pfam" id="PF01266"/>
    </source>
</evidence>